<protein>
    <submittedName>
        <fullName evidence="1">Uncharacterized protein</fullName>
    </submittedName>
</protein>
<proteinExistence type="predicted"/>
<dbReference type="EMBL" id="KK107054">
    <property type="protein sequence ID" value="EZA61478.1"/>
    <property type="molecule type" value="Genomic_DNA"/>
</dbReference>
<dbReference type="Proteomes" id="UP000053097">
    <property type="component" value="Unassembled WGS sequence"/>
</dbReference>
<dbReference type="OMA" id="QHIELCH"/>
<organism evidence="1 2">
    <name type="scientific">Ooceraea biroi</name>
    <name type="common">Clonal raider ant</name>
    <name type="synonym">Cerapachys biroi</name>
    <dbReference type="NCBI Taxonomy" id="2015173"/>
    <lineage>
        <taxon>Eukaryota</taxon>
        <taxon>Metazoa</taxon>
        <taxon>Ecdysozoa</taxon>
        <taxon>Arthropoda</taxon>
        <taxon>Hexapoda</taxon>
        <taxon>Insecta</taxon>
        <taxon>Pterygota</taxon>
        <taxon>Neoptera</taxon>
        <taxon>Endopterygota</taxon>
        <taxon>Hymenoptera</taxon>
        <taxon>Apocrita</taxon>
        <taxon>Aculeata</taxon>
        <taxon>Formicoidea</taxon>
        <taxon>Formicidae</taxon>
        <taxon>Dorylinae</taxon>
        <taxon>Ooceraea</taxon>
    </lineage>
</organism>
<accession>A0A026X056</accession>
<reference evidence="1 2" key="1">
    <citation type="journal article" date="2014" name="Curr. Biol.">
        <title>The genome of the clonal raider ant Cerapachys biroi.</title>
        <authorList>
            <person name="Oxley P.R."/>
            <person name="Ji L."/>
            <person name="Fetter-Pruneda I."/>
            <person name="McKenzie S.K."/>
            <person name="Li C."/>
            <person name="Hu H."/>
            <person name="Zhang G."/>
            <person name="Kronauer D.J."/>
        </authorList>
    </citation>
    <scope>NUCLEOTIDE SEQUENCE [LARGE SCALE GENOMIC DNA]</scope>
</reference>
<evidence type="ECO:0000313" key="2">
    <source>
        <dbReference type="Proteomes" id="UP000053097"/>
    </source>
</evidence>
<dbReference type="OrthoDB" id="8195535at2759"/>
<keyword evidence="2" id="KW-1185">Reference proteome</keyword>
<sequence>MDNSLSVLGTSRKTIFGTLFQALKAIGGGVLALKGQLVKGSGYLLAAKSKVFGKTGDAITYYGKQLAASALTDTKPPPAYYPPPIQHIELCHKNRNNSETNHYRTYVDIPFFSYLGIRNLFLKFCHALRKHPVYIYLFYPNLTNELNDANLLTHSSTRVNPSTRLTDVTFTDNDQGGLLIVTPTKSDLDEHNDQHTDVQAKPDLASLEESFGGPTKGSVITNFLSSIPKGIASTSGTKDQPVVTQDNNNVAPYSTIQHPAPALGTLDHHYTTNHDNPVQNYEQPYHAGQDAYQLPQLPQTALPHHHHFPNLDDVNLGIQPGAGYPPLHLQYPDLQGALLNSPKLPHDDGASVYSSLSIDTEPQIASLKVHSNALDLPKLQGHVDFHGQPHFANHVHDSLGGPLRISLLNSKPASYYWQTHGSLPTPGFDTFHQFHKRNAHNRRMFAKRLARYSSLQRRHRV</sequence>
<name>A0A026X056_OOCBI</name>
<evidence type="ECO:0000313" key="1">
    <source>
        <dbReference type="EMBL" id="EZA61478.1"/>
    </source>
</evidence>
<gene>
    <name evidence="1" type="ORF">X777_07811</name>
</gene>
<dbReference type="AlphaFoldDB" id="A0A026X056"/>